<keyword evidence="4" id="KW-0808">Transferase</keyword>
<evidence type="ECO:0000313" key="11">
    <source>
        <dbReference type="Ensembl" id="ENSNMLP00000000912.1"/>
    </source>
</evidence>
<dbReference type="GO" id="GO:0004674">
    <property type="term" value="F:protein serine/threonine kinase activity"/>
    <property type="evidence" value="ECO:0007669"/>
    <property type="project" value="UniProtKB-KW"/>
</dbReference>
<evidence type="ECO:0000256" key="7">
    <source>
        <dbReference type="ARBA" id="ARBA00022840"/>
    </source>
</evidence>
<dbReference type="Gene3D" id="1.10.510.10">
    <property type="entry name" value="Transferase(Phosphotransferase) domain 1"/>
    <property type="match status" value="1"/>
</dbReference>
<dbReference type="PROSITE" id="PS50011">
    <property type="entry name" value="PROTEIN_KINASE_DOM"/>
    <property type="match status" value="1"/>
</dbReference>
<reference evidence="11" key="2">
    <citation type="submission" date="2025-09" db="UniProtKB">
        <authorList>
            <consortium name="Ensembl"/>
        </authorList>
    </citation>
    <scope>IDENTIFICATION</scope>
</reference>
<keyword evidence="5" id="KW-0547">Nucleotide-binding</keyword>
<dbReference type="InterPro" id="IPR011009">
    <property type="entry name" value="Kinase-like_dom_sf"/>
</dbReference>
<evidence type="ECO:0000256" key="3">
    <source>
        <dbReference type="ARBA" id="ARBA00022527"/>
    </source>
</evidence>
<evidence type="ECO:0000256" key="6">
    <source>
        <dbReference type="ARBA" id="ARBA00022777"/>
    </source>
</evidence>
<dbReference type="InterPro" id="IPR051138">
    <property type="entry name" value="PIM_Ser/Thr_kinase"/>
</dbReference>
<dbReference type="SMART" id="SM00220">
    <property type="entry name" value="S_TKc"/>
    <property type="match status" value="1"/>
</dbReference>
<dbReference type="InterPro" id="IPR008271">
    <property type="entry name" value="Ser/Thr_kinase_AS"/>
</dbReference>
<evidence type="ECO:0000313" key="12">
    <source>
        <dbReference type="Proteomes" id="UP000694523"/>
    </source>
</evidence>
<proteinExistence type="inferred from homology"/>
<dbReference type="Ensembl" id="ENSNMLT00000001075.1">
    <property type="protein sequence ID" value="ENSNMLP00000000912.1"/>
    <property type="gene ID" value="ENSNMLG00000000749.1"/>
</dbReference>
<dbReference type="PANTHER" id="PTHR22984">
    <property type="entry name" value="SERINE/THREONINE-PROTEIN KINASE PIM"/>
    <property type="match status" value="1"/>
</dbReference>
<dbReference type="PROSITE" id="PS00108">
    <property type="entry name" value="PROTEIN_KINASE_ST"/>
    <property type="match status" value="1"/>
</dbReference>
<dbReference type="InterPro" id="IPR000719">
    <property type="entry name" value="Prot_kinase_dom"/>
</dbReference>
<feature type="domain" description="Protein kinase" evidence="10">
    <location>
        <begin position="36"/>
        <end position="312"/>
    </location>
</feature>
<dbReference type="SUPFAM" id="SSF56112">
    <property type="entry name" value="Protein kinase-like (PK-like)"/>
    <property type="match status" value="1"/>
</dbReference>
<comment type="similarity">
    <text evidence="1">Belongs to the protein kinase superfamily. CAMK Ser/Thr protein kinase family. PIM subfamily.</text>
</comment>
<dbReference type="Gene3D" id="3.30.200.20">
    <property type="entry name" value="Phosphorylase Kinase, domain 1"/>
    <property type="match status" value="1"/>
</dbReference>
<name>A0A8C6S2T1_9GOBI</name>
<dbReference type="GO" id="GO:0043066">
    <property type="term" value="P:negative regulation of apoptotic process"/>
    <property type="evidence" value="ECO:0007669"/>
    <property type="project" value="TreeGrafter"/>
</dbReference>
<evidence type="ECO:0000256" key="2">
    <source>
        <dbReference type="ARBA" id="ARBA00012513"/>
    </source>
</evidence>
<keyword evidence="7" id="KW-0067">ATP-binding</keyword>
<dbReference type="AlphaFoldDB" id="A0A8C6S2T1"/>
<reference evidence="11" key="1">
    <citation type="submission" date="2025-08" db="UniProtKB">
        <authorList>
            <consortium name="Ensembl"/>
        </authorList>
    </citation>
    <scope>IDENTIFICATION</scope>
</reference>
<dbReference type="PANTHER" id="PTHR22984:SF11">
    <property type="entry name" value="AURORA KINASE-RELATED"/>
    <property type="match status" value="1"/>
</dbReference>
<evidence type="ECO:0000256" key="8">
    <source>
        <dbReference type="ARBA" id="ARBA00047899"/>
    </source>
</evidence>
<evidence type="ECO:0000256" key="1">
    <source>
        <dbReference type="ARBA" id="ARBA00005505"/>
    </source>
</evidence>
<evidence type="ECO:0000259" key="10">
    <source>
        <dbReference type="PROSITE" id="PS50011"/>
    </source>
</evidence>
<organism evidence="11 12">
    <name type="scientific">Neogobius melanostomus</name>
    <name type="common">round goby</name>
    <dbReference type="NCBI Taxonomy" id="47308"/>
    <lineage>
        <taxon>Eukaryota</taxon>
        <taxon>Metazoa</taxon>
        <taxon>Chordata</taxon>
        <taxon>Craniata</taxon>
        <taxon>Vertebrata</taxon>
        <taxon>Euteleostomi</taxon>
        <taxon>Actinopterygii</taxon>
        <taxon>Neopterygii</taxon>
        <taxon>Teleostei</taxon>
        <taxon>Neoteleostei</taxon>
        <taxon>Acanthomorphata</taxon>
        <taxon>Gobiaria</taxon>
        <taxon>Gobiiformes</taxon>
        <taxon>Gobioidei</taxon>
        <taxon>Gobiidae</taxon>
        <taxon>Benthophilinae</taxon>
        <taxon>Neogobiini</taxon>
        <taxon>Neogobius</taxon>
    </lineage>
</organism>
<evidence type="ECO:0000256" key="4">
    <source>
        <dbReference type="ARBA" id="ARBA00022679"/>
    </source>
</evidence>
<dbReference type="Pfam" id="PF00069">
    <property type="entry name" value="Pkinase"/>
    <property type="match status" value="1"/>
</dbReference>
<dbReference type="EC" id="2.7.11.1" evidence="2"/>
<sequence length="312" mass="35576">MSECGFFMECIFLKIPSVDMVTIECLNEADLFHELYQVTGPLSEGGFGTIYSGFRRDDNFPIAIKQVKSHNTRRRAVWLNGNMTSVPSEVGLLIEVGAFFADNLVTPEIVDWYEVSDQIIIVLERPDPCMDLVDYVNSMDEVMTEEEAKLIFRQLVDAALHIRACNVFHRDIKPENILIETGHPKPRARFIDFGCGIRCDPDEILTEAQGTDIYLPPEYYMKYRYMPDSTTVWQLGLVLYGMLNLRRAFASVETICSSYEPPISAELTLSKKQIQNPSPNTILRFYLDCSYIETHRHRIVSVALCSLCNGLT</sequence>
<keyword evidence="3" id="KW-0723">Serine/threonine-protein kinase</keyword>
<keyword evidence="12" id="KW-1185">Reference proteome</keyword>
<evidence type="ECO:0000256" key="5">
    <source>
        <dbReference type="ARBA" id="ARBA00022741"/>
    </source>
</evidence>
<comment type="catalytic activity">
    <reaction evidence="8">
        <text>L-threonyl-[protein] + ATP = O-phospho-L-threonyl-[protein] + ADP + H(+)</text>
        <dbReference type="Rhea" id="RHEA:46608"/>
        <dbReference type="Rhea" id="RHEA-COMP:11060"/>
        <dbReference type="Rhea" id="RHEA-COMP:11605"/>
        <dbReference type="ChEBI" id="CHEBI:15378"/>
        <dbReference type="ChEBI" id="CHEBI:30013"/>
        <dbReference type="ChEBI" id="CHEBI:30616"/>
        <dbReference type="ChEBI" id="CHEBI:61977"/>
        <dbReference type="ChEBI" id="CHEBI:456216"/>
        <dbReference type="EC" id="2.7.11.1"/>
    </reaction>
</comment>
<dbReference type="GO" id="GO:0005737">
    <property type="term" value="C:cytoplasm"/>
    <property type="evidence" value="ECO:0007669"/>
    <property type="project" value="TreeGrafter"/>
</dbReference>
<dbReference type="Proteomes" id="UP000694523">
    <property type="component" value="Unplaced"/>
</dbReference>
<keyword evidence="6" id="KW-0418">Kinase</keyword>
<dbReference type="GO" id="GO:0007346">
    <property type="term" value="P:regulation of mitotic cell cycle"/>
    <property type="evidence" value="ECO:0007669"/>
    <property type="project" value="TreeGrafter"/>
</dbReference>
<comment type="catalytic activity">
    <reaction evidence="9">
        <text>L-seryl-[protein] + ATP = O-phospho-L-seryl-[protein] + ADP + H(+)</text>
        <dbReference type="Rhea" id="RHEA:17989"/>
        <dbReference type="Rhea" id="RHEA-COMP:9863"/>
        <dbReference type="Rhea" id="RHEA-COMP:11604"/>
        <dbReference type="ChEBI" id="CHEBI:15378"/>
        <dbReference type="ChEBI" id="CHEBI:29999"/>
        <dbReference type="ChEBI" id="CHEBI:30616"/>
        <dbReference type="ChEBI" id="CHEBI:83421"/>
        <dbReference type="ChEBI" id="CHEBI:456216"/>
        <dbReference type="EC" id="2.7.11.1"/>
    </reaction>
</comment>
<dbReference type="GO" id="GO:0005524">
    <property type="term" value="F:ATP binding"/>
    <property type="evidence" value="ECO:0007669"/>
    <property type="project" value="UniProtKB-KW"/>
</dbReference>
<protein>
    <recommendedName>
        <fullName evidence="2">non-specific serine/threonine protein kinase</fullName>
        <ecNumber evidence="2">2.7.11.1</ecNumber>
    </recommendedName>
</protein>
<accession>A0A8C6S2T1</accession>
<evidence type="ECO:0000256" key="9">
    <source>
        <dbReference type="ARBA" id="ARBA00048679"/>
    </source>
</evidence>